<dbReference type="NCBIfam" id="NF047509">
    <property type="entry name" value="Rv3131_FMN_oxido"/>
    <property type="match status" value="1"/>
</dbReference>
<accession>A0ABV3IYH8</accession>
<keyword evidence="3" id="KW-1185">Reference proteome</keyword>
<evidence type="ECO:0000313" key="2">
    <source>
        <dbReference type="EMBL" id="MEV4925367.1"/>
    </source>
</evidence>
<organism evidence="2 3">
    <name type="scientific">Streptomyces roseoverticillatus</name>
    <dbReference type="NCBI Taxonomy" id="66429"/>
    <lineage>
        <taxon>Bacteria</taxon>
        <taxon>Bacillati</taxon>
        <taxon>Actinomycetota</taxon>
        <taxon>Actinomycetes</taxon>
        <taxon>Kitasatosporales</taxon>
        <taxon>Streptomycetaceae</taxon>
        <taxon>Streptomyces</taxon>
    </lineage>
</organism>
<dbReference type="SUPFAM" id="SSF55469">
    <property type="entry name" value="FMN-dependent nitroreductase-like"/>
    <property type="match status" value="2"/>
</dbReference>
<gene>
    <name evidence="2" type="ORF">AB0L03_21485</name>
</gene>
<dbReference type="PANTHER" id="PTHR23026:SF123">
    <property type="entry name" value="NAD(P)H NITROREDUCTASE RV3131-RELATED"/>
    <property type="match status" value="1"/>
</dbReference>
<dbReference type="Proteomes" id="UP001552479">
    <property type="component" value="Unassembled WGS sequence"/>
</dbReference>
<feature type="domain" description="Nitroreductase" evidence="1">
    <location>
        <begin position="121"/>
        <end position="282"/>
    </location>
</feature>
<protein>
    <submittedName>
        <fullName evidence="2">Nitroreductase family protein</fullName>
    </submittedName>
</protein>
<name>A0ABV3IYH8_9ACTN</name>
<reference evidence="2 3" key="1">
    <citation type="submission" date="2024-06" db="EMBL/GenBank/DDBJ databases">
        <title>The Natural Products Discovery Center: Release of the First 8490 Sequenced Strains for Exploring Actinobacteria Biosynthetic Diversity.</title>
        <authorList>
            <person name="Kalkreuter E."/>
            <person name="Kautsar S.A."/>
            <person name="Yang D."/>
            <person name="Bader C.D."/>
            <person name="Teijaro C.N."/>
            <person name="Fluegel L."/>
            <person name="Davis C.M."/>
            <person name="Simpson J.R."/>
            <person name="Lauterbach L."/>
            <person name="Steele A.D."/>
            <person name="Gui C."/>
            <person name="Meng S."/>
            <person name="Li G."/>
            <person name="Viehrig K."/>
            <person name="Ye F."/>
            <person name="Su P."/>
            <person name="Kiefer A.F."/>
            <person name="Nichols A."/>
            <person name="Cepeda A.J."/>
            <person name="Yan W."/>
            <person name="Fan B."/>
            <person name="Jiang Y."/>
            <person name="Adhikari A."/>
            <person name="Zheng C.-J."/>
            <person name="Schuster L."/>
            <person name="Cowan T.M."/>
            <person name="Smanski M.J."/>
            <person name="Chevrette M.G."/>
            <person name="De Carvalho L.P.S."/>
            <person name="Shen B."/>
        </authorList>
    </citation>
    <scope>NUCLEOTIDE SEQUENCE [LARGE SCALE GENOMIC DNA]</scope>
    <source>
        <strain evidence="2 3">NPDC053791</strain>
    </source>
</reference>
<proteinExistence type="predicted"/>
<dbReference type="Gene3D" id="3.40.109.10">
    <property type="entry name" value="NADH Oxidase"/>
    <property type="match status" value="2"/>
</dbReference>
<dbReference type="InterPro" id="IPR050627">
    <property type="entry name" value="Nitroreductase/BluB"/>
</dbReference>
<evidence type="ECO:0000313" key="3">
    <source>
        <dbReference type="Proteomes" id="UP001552479"/>
    </source>
</evidence>
<evidence type="ECO:0000259" key="1">
    <source>
        <dbReference type="Pfam" id="PF00881"/>
    </source>
</evidence>
<sequence length="331" mass="35442">MTPPPLDDASVAQLVKDAAAAPSMHNAQPWRFRYSRGSGTFRLYADFERTMTHSDPQGRALHLGCGAALFNLRVAVASAGLHPEVALLPDASDASLLATVRMTAPGDEQDTELGLLHPAVSERHTSRYPFAETDIPEDLRSALVDAAHREGATLAFPSAWHLRWVQELAEEAEARNLTDDGSGEDLARWTRTGPGEAGTAPDGVPDYAFGPRKHGGRSPVRDFSGGKPAAGLGATPFESNPHLAVLTTAEDGPRDWLVAGQAMERVLLLATAKGLASSFSTQALEWPDLRWPLRDPVTGTGQAQMILRLGYGPKGPVTHRRPVGDVLGFEP</sequence>
<dbReference type="InterPro" id="IPR029479">
    <property type="entry name" value="Nitroreductase"/>
</dbReference>
<dbReference type="PANTHER" id="PTHR23026">
    <property type="entry name" value="NADPH NITROREDUCTASE"/>
    <property type="match status" value="1"/>
</dbReference>
<dbReference type="EMBL" id="JBFASG010000022">
    <property type="protein sequence ID" value="MEV4925367.1"/>
    <property type="molecule type" value="Genomic_DNA"/>
</dbReference>
<dbReference type="Pfam" id="PF00881">
    <property type="entry name" value="Nitroreductase"/>
    <property type="match status" value="1"/>
</dbReference>
<comment type="caution">
    <text evidence="2">The sequence shown here is derived from an EMBL/GenBank/DDBJ whole genome shotgun (WGS) entry which is preliminary data.</text>
</comment>
<dbReference type="InterPro" id="IPR000415">
    <property type="entry name" value="Nitroreductase-like"/>
</dbReference>
<dbReference type="RefSeq" id="WP_366089099.1">
    <property type="nucleotide sequence ID" value="NZ_JBFASG010000022.1"/>
</dbReference>